<dbReference type="NCBIfam" id="TIGR02091">
    <property type="entry name" value="glgC"/>
    <property type="match status" value="1"/>
</dbReference>
<dbReference type="SUPFAM" id="SSF53448">
    <property type="entry name" value="Nucleotide-diphospho-sugar transferases"/>
    <property type="match status" value="1"/>
</dbReference>
<dbReference type="GO" id="GO:0008878">
    <property type="term" value="F:glucose-1-phosphate adenylyltransferase activity"/>
    <property type="evidence" value="ECO:0007669"/>
    <property type="project" value="UniProtKB-UniRule"/>
</dbReference>
<dbReference type="SUPFAM" id="SSF51161">
    <property type="entry name" value="Trimeric LpxA-like enzymes"/>
    <property type="match status" value="1"/>
</dbReference>
<evidence type="ECO:0000256" key="9">
    <source>
        <dbReference type="HAMAP-Rule" id="MF_00624"/>
    </source>
</evidence>
<comment type="caution">
    <text evidence="9">Lacks conserved residue(s) required for the propagation of feature annotation.</text>
</comment>
<sequence>MDVLAMVLAGGEGKRLYPLTADRAKPAVPFGGGYRLVDFVLSNLANAGYRKIVVLTQYKSHSLDRHIAQTWRMNALLGNYVATVPAQMRRGPRWFAGSADAIFQNLNLVNDERPDYIIVFGADHIYRMDPRQMLDHHIRSGAGLTVAAVRAPLEQASAFGVIEPGDDGRIGAFREKPNDAVGLPDAPHQVFASMGNYIFTTKALVDAVNVDARDEESAHDLGGSIVPRFVERGDAAYYDFSQNEVPGATATDRGYWRDVGEIDAYYDSHIDLITPVPAFNLYNREWPIFTWHPPLPPAKFVYHDQPGQAFDSLVSPGVIVAGATVRRSVLSPGVRADRGASVEGAILLDDVRIGAGAQIRNAILDKNVEVAEGVRIGFDEEADRARFTVSRNGIVVVGKGKRVD</sequence>
<feature type="binding site" evidence="9">
    <location>
        <position position="193"/>
    </location>
    <ligand>
        <name>alpha-D-glucose 1-phosphate</name>
        <dbReference type="ChEBI" id="CHEBI:58601"/>
    </ligand>
</feature>
<evidence type="ECO:0000256" key="6">
    <source>
        <dbReference type="ARBA" id="ARBA00022840"/>
    </source>
</evidence>
<dbReference type="GO" id="GO:0005524">
    <property type="term" value="F:ATP binding"/>
    <property type="evidence" value="ECO:0007669"/>
    <property type="project" value="UniProtKB-KW"/>
</dbReference>
<dbReference type="InterPro" id="IPR005835">
    <property type="entry name" value="NTP_transferase_dom"/>
</dbReference>
<dbReference type="InterPro" id="IPR023049">
    <property type="entry name" value="GlgC_bac"/>
</dbReference>
<keyword evidence="8 9" id="KW-0119">Carbohydrate metabolism</keyword>
<dbReference type="PROSITE" id="PS00808">
    <property type="entry name" value="ADP_GLC_PYROPHOSPH_1"/>
    <property type="match status" value="1"/>
</dbReference>
<keyword evidence="2 9" id="KW-0321">Glycogen metabolism</keyword>
<gene>
    <name evidence="9" type="primary">glgC</name>
    <name evidence="12" type="ORF">AVDCRST_MAG18-151</name>
</gene>
<dbReference type="Gene3D" id="3.90.550.10">
    <property type="entry name" value="Spore Coat Polysaccharide Biosynthesis Protein SpsA, Chain A"/>
    <property type="match status" value="1"/>
</dbReference>
<dbReference type="Pfam" id="PF00483">
    <property type="entry name" value="NTP_transferase"/>
    <property type="match status" value="1"/>
</dbReference>
<dbReference type="CDD" id="cd02508">
    <property type="entry name" value="ADP_Glucose_PP"/>
    <property type="match status" value="1"/>
</dbReference>
<evidence type="ECO:0000256" key="3">
    <source>
        <dbReference type="ARBA" id="ARBA00022679"/>
    </source>
</evidence>
<keyword evidence="4 9" id="KW-0548">Nucleotidyltransferase</keyword>
<dbReference type="GO" id="GO:0005978">
    <property type="term" value="P:glycogen biosynthetic process"/>
    <property type="evidence" value="ECO:0007669"/>
    <property type="project" value="UniProtKB-UniRule"/>
</dbReference>
<evidence type="ECO:0000256" key="1">
    <source>
        <dbReference type="ARBA" id="ARBA00010443"/>
    </source>
</evidence>
<feature type="site" description="Could play a key role in the communication between the regulatory and the substrate sites" evidence="9">
    <location>
        <position position="57"/>
    </location>
</feature>
<dbReference type="InterPro" id="IPR011831">
    <property type="entry name" value="ADP-Glc_PPase"/>
</dbReference>
<dbReference type="CDD" id="cd04651">
    <property type="entry name" value="LbH_G1P_AT_C"/>
    <property type="match status" value="1"/>
</dbReference>
<dbReference type="PROSITE" id="PS00809">
    <property type="entry name" value="ADP_GLC_PYROPHOSPH_2"/>
    <property type="match status" value="1"/>
</dbReference>
<dbReference type="InterPro" id="IPR011004">
    <property type="entry name" value="Trimer_LpxA-like_sf"/>
</dbReference>
<comment type="catalytic activity">
    <reaction evidence="9">
        <text>alpha-D-glucose 1-phosphate + ATP + H(+) = ADP-alpha-D-glucose + diphosphate</text>
        <dbReference type="Rhea" id="RHEA:12120"/>
        <dbReference type="ChEBI" id="CHEBI:15378"/>
        <dbReference type="ChEBI" id="CHEBI:30616"/>
        <dbReference type="ChEBI" id="CHEBI:33019"/>
        <dbReference type="ChEBI" id="CHEBI:57498"/>
        <dbReference type="ChEBI" id="CHEBI:58601"/>
        <dbReference type="EC" id="2.7.7.27"/>
    </reaction>
</comment>
<feature type="site" description="Could play a key role in the communication between the regulatory and the substrate sites" evidence="9">
    <location>
        <position position="94"/>
    </location>
</feature>
<feature type="binding site" evidence="9">
    <location>
        <begin position="175"/>
        <end position="176"/>
    </location>
    <ligand>
        <name>alpha-D-glucose 1-phosphate</name>
        <dbReference type="ChEBI" id="CHEBI:58601"/>
    </ligand>
</feature>
<dbReference type="UniPathway" id="UPA00164"/>
<evidence type="ECO:0000256" key="5">
    <source>
        <dbReference type="ARBA" id="ARBA00022741"/>
    </source>
</evidence>
<keyword evidence="5 9" id="KW-0547">Nucleotide-binding</keyword>
<dbReference type="EMBL" id="CADCWN010000015">
    <property type="protein sequence ID" value="CAA9549203.1"/>
    <property type="molecule type" value="Genomic_DNA"/>
</dbReference>
<protein>
    <recommendedName>
        <fullName evidence="9">Glucose-1-phosphate adenylyltransferase</fullName>
        <ecNumber evidence="9">2.7.7.27</ecNumber>
    </recommendedName>
    <alternativeName>
        <fullName evidence="9">ADP-glucose pyrophosphorylase</fullName>
        <shortName evidence="9">ADPGlc PPase</shortName>
    </alternativeName>
    <alternativeName>
        <fullName evidence="9">ADP-glucose synthase</fullName>
    </alternativeName>
</protein>
<dbReference type="Gene3D" id="2.160.10.10">
    <property type="entry name" value="Hexapeptide repeat proteins"/>
    <property type="match status" value="1"/>
</dbReference>
<comment type="pathway">
    <text evidence="9">Glycan biosynthesis; glycogen biosynthesis.</text>
</comment>
<evidence type="ECO:0000259" key="11">
    <source>
        <dbReference type="Pfam" id="PF24894"/>
    </source>
</evidence>
<evidence type="ECO:0000313" key="12">
    <source>
        <dbReference type="EMBL" id="CAA9549203.1"/>
    </source>
</evidence>
<comment type="subunit">
    <text evidence="9">Homotetramer.</text>
</comment>
<feature type="binding site" evidence="9">
    <location>
        <position position="160"/>
    </location>
    <ligand>
        <name>alpha-D-glucose 1-phosphate</name>
        <dbReference type="ChEBI" id="CHEBI:58601"/>
    </ligand>
</feature>
<dbReference type="PROSITE" id="PS00810">
    <property type="entry name" value="ADP_GLC_PYROPHOSPH_3"/>
    <property type="match status" value="1"/>
</dbReference>
<dbReference type="InterPro" id="IPR056818">
    <property type="entry name" value="GlmU/GlgC-like_hexapep"/>
</dbReference>
<comment type="similarity">
    <text evidence="1 9">Belongs to the bacterial/plant glucose-1-phosphate adenylyltransferase family.</text>
</comment>
<evidence type="ECO:0000256" key="8">
    <source>
        <dbReference type="ARBA" id="ARBA00023277"/>
    </source>
</evidence>
<keyword evidence="6 9" id="KW-0067">ATP-binding</keyword>
<accession>A0A6J4UJ64</accession>
<dbReference type="HAMAP" id="MF_00624">
    <property type="entry name" value="GlgC"/>
    <property type="match status" value="1"/>
</dbReference>
<dbReference type="InterPro" id="IPR005836">
    <property type="entry name" value="ADP_Glu_pyroP_CS"/>
</dbReference>
<dbReference type="Pfam" id="PF24894">
    <property type="entry name" value="Hexapep_GlmU"/>
    <property type="match status" value="1"/>
</dbReference>
<evidence type="ECO:0000256" key="2">
    <source>
        <dbReference type="ARBA" id="ARBA00022600"/>
    </source>
</evidence>
<dbReference type="NCBIfam" id="NF002023">
    <property type="entry name" value="PRK00844.1"/>
    <property type="match status" value="1"/>
</dbReference>
<evidence type="ECO:0000256" key="4">
    <source>
        <dbReference type="ARBA" id="ARBA00022695"/>
    </source>
</evidence>
<name>A0A6J4UJ64_9BACT</name>
<reference evidence="12" key="1">
    <citation type="submission" date="2020-02" db="EMBL/GenBank/DDBJ databases">
        <authorList>
            <person name="Meier V. D."/>
        </authorList>
    </citation>
    <scope>NUCLEOTIDE SEQUENCE</scope>
    <source>
        <strain evidence="12">AVDCRST_MAG18</strain>
    </source>
</reference>
<feature type="domain" description="Nucleotidyl transferase" evidence="10">
    <location>
        <begin position="5"/>
        <end position="271"/>
    </location>
</feature>
<evidence type="ECO:0000256" key="7">
    <source>
        <dbReference type="ARBA" id="ARBA00023056"/>
    </source>
</evidence>
<dbReference type="AlphaFoldDB" id="A0A6J4UJ64"/>
<comment type="function">
    <text evidence="9">Involved in the biosynthesis of ADP-glucose, a building block required for the elongation reactions to produce glycogen. Catalyzes the reaction between ATP and alpha-D-glucose 1-phosphate (G1P) to produce pyrophosphate and ADP-Glc.</text>
</comment>
<dbReference type="PANTHER" id="PTHR43523">
    <property type="entry name" value="GLUCOSE-1-PHOSPHATE ADENYLYLTRANSFERASE-RELATED"/>
    <property type="match status" value="1"/>
</dbReference>
<keyword evidence="3 9" id="KW-0808">Transferase</keyword>
<feature type="domain" description="Glucose-1-phosphate adenylyltransferase/Bifunctional protein GlmU-like C-terminal hexapeptide" evidence="11">
    <location>
        <begin position="296"/>
        <end position="397"/>
    </location>
</feature>
<organism evidence="12">
    <name type="scientific">uncultured Thermomicrobiales bacterium</name>
    <dbReference type="NCBI Taxonomy" id="1645740"/>
    <lineage>
        <taxon>Bacteria</taxon>
        <taxon>Pseudomonadati</taxon>
        <taxon>Thermomicrobiota</taxon>
        <taxon>Thermomicrobia</taxon>
        <taxon>Thermomicrobiales</taxon>
        <taxon>environmental samples</taxon>
    </lineage>
</organism>
<dbReference type="InterPro" id="IPR029044">
    <property type="entry name" value="Nucleotide-diphossugar_trans"/>
</dbReference>
<dbReference type="NCBIfam" id="NF001947">
    <property type="entry name" value="PRK00725.1"/>
    <property type="match status" value="1"/>
</dbReference>
<evidence type="ECO:0000259" key="10">
    <source>
        <dbReference type="Pfam" id="PF00483"/>
    </source>
</evidence>
<keyword evidence="7 9" id="KW-0320">Glycogen biosynthesis</keyword>
<proteinExistence type="inferred from homology"/>
<dbReference type="PANTHER" id="PTHR43523:SF2">
    <property type="entry name" value="GLUCOSE-1-PHOSPHATE ADENYLYLTRANSFERASE"/>
    <property type="match status" value="1"/>
</dbReference>
<dbReference type="EC" id="2.7.7.27" evidence="9"/>